<sequence>MIGIDKKQYWDNVYQEKQTHEVSWYQKTPSTSLDIINKLDLPKTAKIIDIGGGESYLVDHLLEQGFTDITVLDISETAILRTQKRLGAKAQNVKWIIADIAEFEPTEKYDLWHDRATFHFLLEEDEINHYLNSIRKGLTEDGNLVIGTFTEEGPRMCSGVIVKQYTEESLTNLVHDSFQKLECKIVNHKTPFYTIQNFVFCSFRMKAS</sequence>
<accession>A0A315ZDH4</accession>
<evidence type="ECO:0000259" key="1">
    <source>
        <dbReference type="Pfam" id="PF08242"/>
    </source>
</evidence>
<dbReference type="InterPro" id="IPR029063">
    <property type="entry name" value="SAM-dependent_MTases_sf"/>
</dbReference>
<dbReference type="PANTHER" id="PTHR12843:SF5">
    <property type="entry name" value="EEF1A LYSINE METHYLTRANSFERASE 2"/>
    <property type="match status" value="1"/>
</dbReference>
<evidence type="ECO:0000313" key="3">
    <source>
        <dbReference type="Proteomes" id="UP000245535"/>
    </source>
</evidence>
<gene>
    <name evidence="2" type="ORF">BC781_102319</name>
</gene>
<dbReference type="PANTHER" id="PTHR12843">
    <property type="entry name" value="PROTEIN-LYSINE N-METHYLTRANSFERASE METTL10"/>
    <property type="match status" value="1"/>
</dbReference>
<dbReference type="Pfam" id="PF08242">
    <property type="entry name" value="Methyltransf_12"/>
    <property type="match status" value="1"/>
</dbReference>
<keyword evidence="3" id="KW-1185">Reference proteome</keyword>
<dbReference type="GO" id="GO:0008168">
    <property type="term" value="F:methyltransferase activity"/>
    <property type="evidence" value="ECO:0007669"/>
    <property type="project" value="UniProtKB-KW"/>
</dbReference>
<dbReference type="SUPFAM" id="SSF53335">
    <property type="entry name" value="S-adenosyl-L-methionine-dependent methyltransferases"/>
    <property type="match status" value="1"/>
</dbReference>
<dbReference type="OrthoDB" id="9788660at2"/>
<dbReference type="InterPro" id="IPR013217">
    <property type="entry name" value="Methyltransf_12"/>
</dbReference>
<name>A0A315ZDH4_SEDFL</name>
<reference evidence="2 3" key="1">
    <citation type="submission" date="2018-03" db="EMBL/GenBank/DDBJ databases">
        <title>Genomic Encyclopedia of Archaeal and Bacterial Type Strains, Phase II (KMG-II): from individual species to whole genera.</title>
        <authorList>
            <person name="Goeker M."/>
        </authorList>
    </citation>
    <scope>NUCLEOTIDE SEQUENCE [LARGE SCALE GENOMIC DNA]</scope>
    <source>
        <strain evidence="2 3">DSM 28229</strain>
    </source>
</reference>
<proteinExistence type="predicted"/>
<dbReference type="Proteomes" id="UP000245535">
    <property type="component" value="Unassembled WGS sequence"/>
</dbReference>
<evidence type="ECO:0000313" key="2">
    <source>
        <dbReference type="EMBL" id="PWJ42774.1"/>
    </source>
</evidence>
<dbReference type="RefSeq" id="WP_109616898.1">
    <property type="nucleotide sequence ID" value="NZ_QGDO01000002.1"/>
</dbReference>
<dbReference type="GO" id="GO:0032259">
    <property type="term" value="P:methylation"/>
    <property type="evidence" value="ECO:0007669"/>
    <property type="project" value="UniProtKB-KW"/>
</dbReference>
<comment type="caution">
    <text evidence="2">The sequence shown here is derived from an EMBL/GenBank/DDBJ whole genome shotgun (WGS) entry which is preliminary data.</text>
</comment>
<keyword evidence="2" id="KW-0489">Methyltransferase</keyword>
<organism evidence="2 3">
    <name type="scientific">Sediminitomix flava</name>
    <dbReference type="NCBI Taxonomy" id="379075"/>
    <lineage>
        <taxon>Bacteria</taxon>
        <taxon>Pseudomonadati</taxon>
        <taxon>Bacteroidota</taxon>
        <taxon>Cytophagia</taxon>
        <taxon>Cytophagales</taxon>
        <taxon>Flammeovirgaceae</taxon>
        <taxon>Sediminitomix</taxon>
    </lineage>
</organism>
<feature type="domain" description="Methyltransferase type 12" evidence="1">
    <location>
        <begin position="48"/>
        <end position="144"/>
    </location>
</feature>
<dbReference type="AlphaFoldDB" id="A0A315ZDH4"/>
<keyword evidence="2" id="KW-0808">Transferase</keyword>
<dbReference type="Gene3D" id="3.40.50.150">
    <property type="entry name" value="Vaccinia Virus protein VP39"/>
    <property type="match status" value="1"/>
</dbReference>
<protein>
    <submittedName>
        <fullName evidence="2">Methyltransferase family protein</fullName>
    </submittedName>
</protein>
<dbReference type="CDD" id="cd02440">
    <property type="entry name" value="AdoMet_MTases"/>
    <property type="match status" value="1"/>
</dbReference>
<dbReference type="EMBL" id="QGDO01000002">
    <property type="protein sequence ID" value="PWJ42774.1"/>
    <property type="molecule type" value="Genomic_DNA"/>
</dbReference>